<name>A0A178MRA5_9PROT</name>
<accession>A0A178MRA5</accession>
<dbReference type="Proteomes" id="UP000078543">
    <property type="component" value="Unassembled WGS sequence"/>
</dbReference>
<dbReference type="STRING" id="1437059.A6A05_12140"/>
<protein>
    <submittedName>
        <fullName evidence="1">Flagellar basal body-associated protein FliL</fullName>
    </submittedName>
</protein>
<dbReference type="AlphaFoldDB" id="A0A178MRA5"/>
<dbReference type="EMBL" id="LWQU01000137">
    <property type="protein sequence ID" value="OAN50638.1"/>
    <property type="molecule type" value="Genomic_DNA"/>
</dbReference>
<sequence length="152" mass="16964">MLFIVLAFLIMVGGLIGGLYFWGIDPLDKFNQLVGNAPADPNAPKVPAVTPPSFVEFGILIVPVVQDREVKKQAEMIIKLEVPYEKKEKVAQNLPRLQSAFLQEMMSFLPGHLRNQPQLDHAAIQRRLQYQADKVLGAGMVKDVLIEQSTVK</sequence>
<comment type="caution">
    <text evidence="1">The sequence shown here is derived from an EMBL/GenBank/DDBJ whole genome shotgun (WGS) entry which is preliminary data.</text>
</comment>
<evidence type="ECO:0000313" key="1">
    <source>
        <dbReference type="EMBL" id="OAN50638.1"/>
    </source>
</evidence>
<gene>
    <name evidence="1" type="ORF">A6A05_12140</name>
</gene>
<organism evidence="1 2">
    <name type="scientific">Magnetospirillum moscoviense</name>
    <dbReference type="NCBI Taxonomy" id="1437059"/>
    <lineage>
        <taxon>Bacteria</taxon>
        <taxon>Pseudomonadati</taxon>
        <taxon>Pseudomonadota</taxon>
        <taxon>Alphaproteobacteria</taxon>
        <taxon>Rhodospirillales</taxon>
        <taxon>Rhodospirillaceae</taxon>
        <taxon>Magnetospirillum</taxon>
    </lineage>
</organism>
<keyword evidence="1" id="KW-0282">Flagellum</keyword>
<dbReference type="OrthoDB" id="7350029at2"/>
<evidence type="ECO:0000313" key="2">
    <source>
        <dbReference type="Proteomes" id="UP000078543"/>
    </source>
</evidence>
<reference evidence="1 2" key="1">
    <citation type="submission" date="2016-04" db="EMBL/GenBank/DDBJ databases">
        <title>Draft genome sequence of freshwater magnetotactic bacteria Magnetospirillum marisnigri SP-1 and Magnetospirillum moscoviense BB-1.</title>
        <authorList>
            <person name="Koziaeva V."/>
            <person name="Dziuba M.V."/>
            <person name="Ivanov T.M."/>
            <person name="Kuznetsov B."/>
            <person name="Grouzdev D.S."/>
        </authorList>
    </citation>
    <scope>NUCLEOTIDE SEQUENCE [LARGE SCALE GENOMIC DNA]</scope>
    <source>
        <strain evidence="1 2">BB-1</strain>
    </source>
</reference>
<keyword evidence="2" id="KW-1185">Reference proteome</keyword>
<proteinExistence type="predicted"/>
<keyword evidence="1" id="KW-0969">Cilium</keyword>
<keyword evidence="1" id="KW-0966">Cell projection</keyword>